<dbReference type="Gramene" id="KQL01736">
    <property type="protein sequence ID" value="KQL01736"/>
    <property type="gene ID" value="SETIT_015566mg"/>
</dbReference>
<reference evidence="4" key="1">
    <citation type="journal article" date="2012" name="Nat. Biotechnol.">
        <title>Reference genome sequence of the model plant Setaria.</title>
        <authorList>
            <person name="Bennetzen J.L."/>
            <person name="Schmutz J."/>
            <person name="Wang H."/>
            <person name="Percifield R."/>
            <person name="Hawkins J."/>
            <person name="Pontaroli A.C."/>
            <person name="Estep M."/>
            <person name="Feng L."/>
            <person name="Vaughn J.N."/>
            <person name="Grimwood J."/>
            <person name="Jenkins J."/>
            <person name="Barry K."/>
            <person name="Lindquist E."/>
            <person name="Hellsten U."/>
            <person name="Deshpande S."/>
            <person name="Wang X."/>
            <person name="Wu X."/>
            <person name="Mitros T."/>
            <person name="Triplett J."/>
            <person name="Yang X."/>
            <person name="Ye C.Y."/>
            <person name="Mauro-Herrera M."/>
            <person name="Wang L."/>
            <person name="Li P."/>
            <person name="Sharma M."/>
            <person name="Sharma R."/>
            <person name="Ronald P.C."/>
            <person name="Panaud O."/>
            <person name="Kellogg E.A."/>
            <person name="Brutnell T.P."/>
            <person name="Doust A.N."/>
            <person name="Tuskan G.A."/>
            <person name="Rokhsar D."/>
            <person name="Devos K.M."/>
        </authorList>
    </citation>
    <scope>NUCLEOTIDE SEQUENCE [LARGE SCALE GENOMIC DNA]</scope>
    <source>
        <strain evidence="4">cv. Yugu1</strain>
    </source>
</reference>
<proteinExistence type="predicted"/>
<keyword evidence="2" id="KW-0732">Signal</keyword>
<reference evidence="3" key="2">
    <citation type="submission" date="2018-08" db="UniProtKB">
        <authorList>
            <consortium name="EnsemblPlants"/>
        </authorList>
    </citation>
    <scope>IDENTIFICATION</scope>
    <source>
        <strain evidence="3">Yugu1</strain>
    </source>
</reference>
<sequence>MVLALRAAWHDTALLVFVGIVLAVSCCHGDWMEFACYHEYMDLLGTSVVACLYSAALFSRLMGKRIR</sequence>
<evidence type="ECO:0008006" key="5">
    <source>
        <dbReference type="Google" id="ProtNLM"/>
    </source>
</evidence>
<dbReference type="InParanoid" id="K3YMT3"/>
<dbReference type="PROSITE" id="PS51257">
    <property type="entry name" value="PROKAR_LIPOPROTEIN"/>
    <property type="match status" value="1"/>
</dbReference>
<dbReference type="AlphaFoldDB" id="K3YMT3"/>
<dbReference type="EnsemblPlants" id="KQL01736">
    <property type="protein sequence ID" value="KQL01736"/>
    <property type="gene ID" value="SETIT_015566mg"/>
</dbReference>
<dbReference type="Proteomes" id="UP000004995">
    <property type="component" value="Unassembled WGS sequence"/>
</dbReference>
<feature type="chain" id="PRO_5010126995" description="CASP-like protein" evidence="2">
    <location>
        <begin position="24"/>
        <end position="67"/>
    </location>
</feature>
<feature type="signal peptide" evidence="2">
    <location>
        <begin position="1"/>
        <end position="23"/>
    </location>
</feature>
<dbReference type="EMBL" id="AGNK02003825">
    <property type="status" value="NOT_ANNOTATED_CDS"/>
    <property type="molecule type" value="Genomic_DNA"/>
</dbReference>
<evidence type="ECO:0000313" key="3">
    <source>
        <dbReference type="EnsemblPlants" id="KQL01736"/>
    </source>
</evidence>
<dbReference type="HOGENOM" id="CLU_2817307_0_0_1"/>
<accession>K3YMT3</accession>
<keyword evidence="4" id="KW-1185">Reference proteome</keyword>
<evidence type="ECO:0000256" key="1">
    <source>
        <dbReference type="SAM" id="Phobius"/>
    </source>
</evidence>
<keyword evidence="1" id="KW-0472">Membrane</keyword>
<keyword evidence="1" id="KW-1133">Transmembrane helix</keyword>
<name>K3YMT3_SETIT</name>
<feature type="transmembrane region" description="Helical" evidence="1">
    <location>
        <begin position="12"/>
        <end position="31"/>
    </location>
</feature>
<keyword evidence="1" id="KW-0812">Transmembrane</keyword>
<organism evidence="3 4">
    <name type="scientific">Setaria italica</name>
    <name type="common">Foxtail millet</name>
    <name type="synonym">Panicum italicum</name>
    <dbReference type="NCBI Taxonomy" id="4555"/>
    <lineage>
        <taxon>Eukaryota</taxon>
        <taxon>Viridiplantae</taxon>
        <taxon>Streptophyta</taxon>
        <taxon>Embryophyta</taxon>
        <taxon>Tracheophyta</taxon>
        <taxon>Spermatophyta</taxon>
        <taxon>Magnoliopsida</taxon>
        <taxon>Liliopsida</taxon>
        <taxon>Poales</taxon>
        <taxon>Poaceae</taxon>
        <taxon>PACMAD clade</taxon>
        <taxon>Panicoideae</taxon>
        <taxon>Panicodae</taxon>
        <taxon>Paniceae</taxon>
        <taxon>Cenchrinae</taxon>
        <taxon>Setaria</taxon>
    </lineage>
</organism>
<evidence type="ECO:0000313" key="4">
    <source>
        <dbReference type="Proteomes" id="UP000004995"/>
    </source>
</evidence>
<protein>
    <recommendedName>
        <fullName evidence="5">CASP-like protein</fullName>
    </recommendedName>
</protein>
<evidence type="ECO:0000256" key="2">
    <source>
        <dbReference type="SAM" id="SignalP"/>
    </source>
</evidence>
<feature type="transmembrane region" description="Helical" evidence="1">
    <location>
        <begin position="43"/>
        <end position="63"/>
    </location>
</feature>